<dbReference type="Proteomes" id="UP001200247">
    <property type="component" value="Unassembled WGS sequence"/>
</dbReference>
<dbReference type="EMBL" id="JAJAXM010000042">
    <property type="protein sequence ID" value="MCG9027208.1"/>
    <property type="molecule type" value="Genomic_DNA"/>
</dbReference>
<sequence length="105" mass="12115">MNPMEARIQSLEAQVNAMAQAWLYLAANVEVQCGIDMEEKEGITGTPIYHRIQIIDLNGNCVRFVKKHIHIGRVKSRTVTRSTRRFWDHDGALVNGRWLFIRPIL</sequence>
<evidence type="ECO:0000313" key="2">
    <source>
        <dbReference type="Proteomes" id="UP001200247"/>
    </source>
</evidence>
<reference evidence="1 2" key="1">
    <citation type="submission" date="2021-10" db="EMBL/GenBank/DDBJ databases">
        <title>Whole-genome sequencing analysis of Laribacter hongkongensis: virulence gene profiles, carbohydrate-active enzyme prediction, and antimicrobial resistance characterization.</title>
        <authorList>
            <person name="Yuan P."/>
            <person name="Zhan Y."/>
            <person name="Chen D."/>
        </authorList>
    </citation>
    <scope>NUCLEOTIDE SEQUENCE [LARGE SCALE GENOMIC DNA]</scope>
    <source>
        <strain evidence="1 2">W67</strain>
    </source>
</reference>
<name>A0ABD4SUB2_9NEIS</name>
<accession>A0ABD4SUB2</accession>
<comment type="caution">
    <text evidence="1">The sequence shown here is derived from an EMBL/GenBank/DDBJ whole genome shotgun (WGS) entry which is preliminary data.</text>
</comment>
<evidence type="ECO:0000313" key="1">
    <source>
        <dbReference type="EMBL" id="MCG9027208.1"/>
    </source>
</evidence>
<gene>
    <name evidence="1" type="ORF">LH440_15135</name>
</gene>
<organism evidence="1 2">
    <name type="scientific">Laribacter hongkongensis</name>
    <dbReference type="NCBI Taxonomy" id="168471"/>
    <lineage>
        <taxon>Bacteria</taxon>
        <taxon>Pseudomonadati</taxon>
        <taxon>Pseudomonadota</taxon>
        <taxon>Betaproteobacteria</taxon>
        <taxon>Neisseriales</taxon>
        <taxon>Aquaspirillaceae</taxon>
        <taxon>Laribacter</taxon>
    </lineage>
</organism>
<protein>
    <submittedName>
        <fullName evidence="1">Uncharacterized protein</fullName>
    </submittedName>
</protein>
<dbReference type="RefSeq" id="WP_239894561.1">
    <property type="nucleotide sequence ID" value="NZ_JAJAXM010000042.1"/>
</dbReference>
<dbReference type="AlphaFoldDB" id="A0ABD4SUB2"/>
<proteinExistence type="predicted"/>